<proteinExistence type="predicted"/>
<dbReference type="EMBL" id="JAAGNN010000012">
    <property type="protein sequence ID" value="KAF4081918.1"/>
    <property type="molecule type" value="Genomic_DNA"/>
</dbReference>
<dbReference type="PANTHER" id="PTHR45721">
    <property type="entry name" value="LAMIN DM0-RELATED"/>
    <property type="match status" value="1"/>
</dbReference>
<keyword evidence="8" id="KW-1185">Reference proteome</keyword>
<evidence type="ECO:0000313" key="7">
    <source>
        <dbReference type="EMBL" id="KAF4081918.1"/>
    </source>
</evidence>
<comment type="caution">
    <text evidence="7">The sequence shown here is derived from an EMBL/GenBank/DDBJ whole genome shotgun (WGS) entry which is preliminary data.</text>
</comment>
<dbReference type="GO" id="GO:0007097">
    <property type="term" value="P:nuclear migration"/>
    <property type="evidence" value="ECO:0007669"/>
    <property type="project" value="TreeGrafter"/>
</dbReference>
<evidence type="ECO:0000256" key="1">
    <source>
        <dbReference type="ARBA" id="ARBA00004123"/>
    </source>
</evidence>
<dbReference type="AlphaFoldDB" id="A0A7J6AK79"/>
<sequence>MEELEFRKNMFEEEIKDTRRRHETRMVEVDSGRQMEYEFKLAQALADMRQQHDDQVKLYKEEMEQTYVAKLENIRLSSEMNSSSASMAREELKESSLRVESLASQLASLQKEIDNTQVVK</sequence>
<dbReference type="GO" id="GO:0031507">
    <property type="term" value="P:heterochromatin formation"/>
    <property type="evidence" value="ECO:0007669"/>
    <property type="project" value="TreeGrafter"/>
</dbReference>
<dbReference type="PANTHER" id="PTHR45721:SF3">
    <property type="entry name" value="LAMIN-B1"/>
    <property type="match status" value="1"/>
</dbReference>
<evidence type="ECO:0000313" key="8">
    <source>
        <dbReference type="Proteomes" id="UP000593565"/>
    </source>
</evidence>
<organism evidence="7 8">
    <name type="scientific">Ameiurus melas</name>
    <name type="common">Black bullhead</name>
    <name type="synonym">Silurus melas</name>
    <dbReference type="NCBI Taxonomy" id="219545"/>
    <lineage>
        <taxon>Eukaryota</taxon>
        <taxon>Metazoa</taxon>
        <taxon>Chordata</taxon>
        <taxon>Craniata</taxon>
        <taxon>Vertebrata</taxon>
        <taxon>Euteleostomi</taxon>
        <taxon>Actinopterygii</taxon>
        <taxon>Neopterygii</taxon>
        <taxon>Teleostei</taxon>
        <taxon>Ostariophysi</taxon>
        <taxon>Siluriformes</taxon>
        <taxon>Ictaluridae</taxon>
        <taxon>Ameiurus</taxon>
    </lineage>
</organism>
<reference evidence="7 8" key="1">
    <citation type="submission" date="2020-02" db="EMBL/GenBank/DDBJ databases">
        <title>A chromosome-scale genome assembly of the black bullhead catfish (Ameiurus melas).</title>
        <authorList>
            <person name="Wen M."/>
            <person name="Zham M."/>
            <person name="Cabau C."/>
            <person name="Klopp C."/>
            <person name="Donnadieu C."/>
            <person name="Roques C."/>
            <person name="Bouchez O."/>
            <person name="Lampietro C."/>
            <person name="Jouanno E."/>
            <person name="Herpin A."/>
            <person name="Louis A."/>
            <person name="Berthelot C."/>
            <person name="Parey E."/>
            <person name="Roest-Crollius H."/>
            <person name="Braasch I."/>
            <person name="Postlethwait J."/>
            <person name="Robinson-Rechavi M."/>
            <person name="Echchiki A."/>
            <person name="Begum T."/>
            <person name="Montfort J."/>
            <person name="Schartl M."/>
            <person name="Bobe J."/>
            <person name="Guiguen Y."/>
        </authorList>
    </citation>
    <scope>NUCLEOTIDE SEQUENCE [LARGE SCALE GENOMIC DNA]</scope>
    <source>
        <strain evidence="7">M_S1</strain>
        <tissue evidence="7">Blood</tissue>
    </source>
</reference>
<dbReference type="Pfam" id="PF00038">
    <property type="entry name" value="Filament"/>
    <property type="match status" value="1"/>
</dbReference>
<dbReference type="GO" id="GO:0090435">
    <property type="term" value="P:protein localization to nuclear envelope"/>
    <property type="evidence" value="ECO:0007669"/>
    <property type="project" value="TreeGrafter"/>
</dbReference>
<feature type="domain" description="IF rod" evidence="6">
    <location>
        <begin position="1"/>
        <end position="120"/>
    </location>
</feature>
<dbReference type="GO" id="GO:0005652">
    <property type="term" value="C:nuclear lamina"/>
    <property type="evidence" value="ECO:0007669"/>
    <property type="project" value="TreeGrafter"/>
</dbReference>
<keyword evidence="3 5" id="KW-0175">Coiled coil</keyword>
<evidence type="ECO:0000256" key="2">
    <source>
        <dbReference type="ARBA" id="ARBA00022754"/>
    </source>
</evidence>
<dbReference type="GO" id="GO:0006998">
    <property type="term" value="P:nuclear envelope organization"/>
    <property type="evidence" value="ECO:0007669"/>
    <property type="project" value="TreeGrafter"/>
</dbReference>
<protein>
    <recommendedName>
        <fullName evidence="6">IF rod domain-containing protein</fullName>
    </recommendedName>
</protein>
<comment type="subcellular location">
    <subcellularLocation>
        <location evidence="1">Nucleus</location>
    </subcellularLocation>
</comment>
<evidence type="ECO:0000256" key="4">
    <source>
        <dbReference type="ARBA" id="ARBA00023242"/>
    </source>
</evidence>
<dbReference type="InterPro" id="IPR039008">
    <property type="entry name" value="IF_rod_dom"/>
</dbReference>
<feature type="coiled-coil region" evidence="5">
    <location>
        <begin position="92"/>
        <end position="119"/>
    </location>
</feature>
<dbReference type="Proteomes" id="UP000593565">
    <property type="component" value="Unassembled WGS sequence"/>
</dbReference>
<evidence type="ECO:0000256" key="5">
    <source>
        <dbReference type="SAM" id="Coils"/>
    </source>
</evidence>
<name>A0A7J6AK79_AMEME</name>
<dbReference type="GO" id="GO:0005200">
    <property type="term" value="F:structural constituent of cytoskeleton"/>
    <property type="evidence" value="ECO:0007669"/>
    <property type="project" value="TreeGrafter"/>
</dbReference>
<keyword evidence="2" id="KW-0403">Intermediate filament</keyword>
<keyword evidence="4" id="KW-0539">Nucleus</keyword>
<dbReference type="GO" id="GO:0051664">
    <property type="term" value="P:nuclear pore localization"/>
    <property type="evidence" value="ECO:0007669"/>
    <property type="project" value="TreeGrafter"/>
</dbReference>
<accession>A0A7J6AK79</accession>
<dbReference type="PROSITE" id="PS51842">
    <property type="entry name" value="IF_ROD_2"/>
    <property type="match status" value="1"/>
</dbReference>
<gene>
    <name evidence="7" type="ORF">AMELA_G00145910</name>
</gene>
<evidence type="ECO:0000259" key="6">
    <source>
        <dbReference type="PROSITE" id="PS51842"/>
    </source>
</evidence>
<evidence type="ECO:0000256" key="3">
    <source>
        <dbReference type="ARBA" id="ARBA00023054"/>
    </source>
</evidence>
<dbReference type="GO" id="GO:0005882">
    <property type="term" value="C:intermediate filament"/>
    <property type="evidence" value="ECO:0007669"/>
    <property type="project" value="UniProtKB-KW"/>
</dbReference>